<evidence type="ECO:0000313" key="24">
    <source>
        <dbReference type="Proteomes" id="UP001210925"/>
    </source>
</evidence>
<dbReference type="EMBL" id="JADGKB010000026">
    <property type="protein sequence ID" value="KAJ3258545.1"/>
    <property type="molecule type" value="Genomic_DNA"/>
</dbReference>
<dbReference type="GO" id="GO:0004797">
    <property type="term" value="F:thymidine kinase activity"/>
    <property type="evidence" value="ECO:0007669"/>
    <property type="project" value="UniProtKB-EC"/>
</dbReference>
<dbReference type="SUPFAM" id="SSF48371">
    <property type="entry name" value="ARM repeat"/>
    <property type="match status" value="1"/>
</dbReference>
<evidence type="ECO:0000256" key="7">
    <source>
        <dbReference type="ARBA" id="ARBA00022490"/>
    </source>
</evidence>
<accession>A0AAD5UIF5</accession>
<dbReference type="GO" id="GO:0072344">
    <property type="term" value="P:rescue of stalled ribosome"/>
    <property type="evidence" value="ECO:0007669"/>
    <property type="project" value="UniProtKB-UniRule"/>
</dbReference>
<dbReference type="InterPro" id="IPR027417">
    <property type="entry name" value="P-loop_NTPase"/>
</dbReference>
<dbReference type="InterPro" id="IPR001841">
    <property type="entry name" value="Znf_RING"/>
</dbReference>
<dbReference type="Pfam" id="PF00265">
    <property type="entry name" value="TK"/>
    <property type="match status" value="1"/>
</dbReference>
<feature type="domain" description="RING-type" evidence="22">
    <location>
        <begin position="1645"/>
        <end position="1692"/>
    </location>
</feature>
<comment type="function">
    <text evidence="19">E3 ubiquitin-protein ligase component of the ribosome quality control complex (RQC), a ribosome-associated complex that mediates ubiquitination and extraction of incompletely synthesized nascent chains for proteasomal degradation. Mediates ubiquitination of proteins derived from mRNAs lacking stop codons (non-stop proteins) and other translation arrest products induced by poly-lysine sequences and tandem rare codons. Ubiquitination leads to CDC48 recruitment for extraction and degradation of the incomplete translation product. May indirectly play a role in chromatin function and transcription.</text>
</comment>
<keyword evidence="16 21" id="KW-0862">Zinc</keyword>
<dbReference type="EC" id="2.3.2.27" evidence="21"/>
<keyword evidence="8" id="KW-0237">DNA synthesis</keyword>
<dbReference type="Pfam" id="PF22958">
    <property type="entry name" value="Ltn1_1st"/>
    <property type="match status" value="1"/>
</dbReference>
<dbReference type="InterPro" id="IPR013083">
    <property type="entry name" value="Znf_RING/FYVE/PHD"/>
</dbReference>
<keyword evidence="14" id="KW-0418">Kinase</keyword>
<dbReference type="GO" id="GO:0005829">
    <property type="term" value="C:cytosol"/>
    <property type="evidence" value="ECO:0007669"/>
    <property type="project" value="UniProtKB-SubCell"/>
</dbReference>
<evidence type="ECO:0000256" key="18">
    <source>
        <dbReference type="ARBA" id="ARBA00048254"/>
    </source>
</evidence>
<evidence type="ECO:0000256" key="14">
    <source>
        <dbReference type="ARBA" id="ARBA00022777"/>
    </source>
</evidence>
<dbReference type="InterPro" id="IPR054476">
    <property type="entry name" value="Ltn1_N"/>
</dbReference>
<keyword evidence="24" id="KW-1185">Reference proteome</keyword>
<dbReference type="InterPro" id="IPR001267">
    <property type="entry name" value="Thymidine_kinase"/>
</dbReference>
<dbReference type="GO" id="GO:0043023">
    <property type="term" value="F:ribosomal large subunit binding"/>
    <property type="evidence" value="ECO:0007669"/>
    <property type="project" value="TreeGrafter"/>
</dbReference>
<sequence>MLTAVDKTPLTSGKLELIIGCMFSGKSTELISRIRKHKIIESNYIVINHSKDTRYDENQIVSHNLDKEACFSTTHLLPFLETKAYKDHHVFFIEEAQFFPDLLDFVAHAVDSDFKHVIVCGLDGDYQRRPIGQVLQLIPIADTVDKLRALCAICKDGTEALFSLRRTSDTSVELIGGLDEYLPVFLRERSLTLNTLHDCEFKVPWLAGESLCLQFLNLANLKRMSKKPRVKGNPTAANSARAQQFLGQNYSFGLGSVEDYSNLEPELRVILRKLSKKDSTTKTKALEELLSYFNQNAVESDALTAWANIFPKIAIDIDRKVREMCFAVHLKLVNLSKKQFGLIIKQIIGTWIICRFDSSKEVAKLASESFQEVQEYLSSNLLHQTADTLSDARFATKDEMEAKYHRVVSGSIDGLGFVIQNLPVSKRSNEFETLLSSKTFWTFSYHISSHIRGAMYRLISTLTRNGQAHKEMIACQFLARVFNDKESIAYSFMWEAILLVSKSYPEMWIIASEKKPILPKVLQFLKSGAHGSGKLSYTCLLPLIGHIPADLINESPDFYTDFFSSFWIGHSLIDRNASEAFVDAYYECLYYVLRKGSSDKRKVLLTQYLYLPLENLMHGKSEYSQYLNNSLINIIVFLLKSTEEEEGVEKLLHLLSIIIPIGKITDDNIDVLLKFSLESDFMDYDRLIEPGIRAVLETLLKAGEDKIKAIQQLKNAKLPNLRSEILETQLLTILDSTDSINEDCVNFVVNLTWSGACFISDRVLETFYMKLGNMITTGRAKLMKFDTEQIVLDPNVTLKLVFGIQVVKGLSSQPNTKLLELVFELAELANCKPLSVAKIVWTPSLPPGASEFAIFEKLYDEANNAVNALALVQHEKIQPFIIKLLKRWHKESFSKGYSASASDCVAILTTILGFTKDLSAEMVQSLSGTKDEWISHFNQFINFYDDSVELHNGIHSWRTAGEKKEPIIYYDFDGISSYAKRGIIYCTLLKKDPIGKHIRQPWILLELERLKQICIYTQYTPHSLFDADSPIQSDHLIQEIDELLLNCLIESEENTIELLQNILEKNTKDSGNNVLLESYIYAAVESDNISVSEKKISDCEIFACLLAKYLELCPQPAIVLVRLLNSLIESGDRVITSAGITSIVPYIKSHLELSAIFKKLLKPVLAIKKSDLSKVESRIGVTLLFHFLFPDGNPLEESFFNEQDQKSFIRWVRTLYDADISEAVNARHAQSSERTLNDAHITAILAFFIAEITREAFDLGVNMNRFVVDLAVHFFRGFKLSEITPALGCHLYHSIALWDSLKTAFEEDEDPWVKVGDVQSEIEQILLQLFIDTGHSDKSNILGFSVLQTKLSRVISQLDFNDHYDELQTQEELVQINAYKILQMMVAKEVERKTLEIEMNKVDENEILTLNQYLTSNLLRNGEPSMTFELRQLYIEHIRNLDIFNKFLEIIFDLLNVGTLLPTFDLSNWDIEEFLIEYFEKNSPTAIPLLCSHLYLRALKSVPTLARIWFTECKNRQLILGVESFTEKYFSKILIANECASIQTHADDDFSVKFNPNSHEINAAYKFEEAELDIVIKLPSCYPLKQIDISAGTAGGRQAGISEARWRGWLLSITSVITGQNGTVSDAIYLFKKNVKLHFEGIEDCAICYSVISAIDRSTPQKKCRVCKHIFHGSCLFKWFKSSNQNTCPLCRQPF</sequence>
<keyword evidence="17" id="KW-0067">ATP-binding</keyword>
<evidence type="ECO:0000256" key="10">
    <source>
        <dbReference type="ARBA" id="ARBA00022723"/>
    </source>
</evidence>
<evidence type="ECO:0000256" key="6">
    <source>
        <dbReference type="ARBA" id="ARBA00017157"/>
    </source>
</evidence>
<dbReference type="Gene3D" id="3.30.40.10">
    <property type="entry name" value="Zinc/RING finger domain, C3HC4 (zinc finger)"/>
    <property type="match status" value="1"/>
</dbReference>
<comment type="function">
    <text evidence="21">E3 ubiquitin-protein ligase. Component of the ribosome quality control complex (RQC), a ribosome-associated complex that mediates ubiquitination and extraction of incompletely synthesized nascent chains for proteasomal degradation.</text>
</comment>
<evidence type="ECO:0000256" key="3">
    <source>
        <dbReference type="ARBA" id="ARBA00004906"/>
    </source>
</evidence>
<name>A0AAD5UIF5_9FUNG</name>
<dbReference type="FunFam" id="3.40.50.300:FF:000948">
    <property type="entry name" value="Thymidine kinase"/>
    <property type="match status" value="1"/>
</dbReference>
<comment type="pathway">
    <text evidence="3 21">Protein modification; protein ubiquitination.</text>
</comment>
<evidence type="ECO:0000256" key="17">
    <source>
        <dbReference type="ARBA" id="ARBA00022840"/>
    </source>
</evidence>
<evidence type="ECO:0000256" key="2">
    <source>
        <dbReference type="ARBA" id="ARBA00004514"/>
    </source>
</evidence>
<comment type="catalytic activity">
    <reaction evidence="1 21">
        <text>S-ubiquitinyl-[E2 ubiquitin-conjugating enzyme]-L-cysteine + [acceptor protein]-L-lysine = [E2 ubiquitin-conjugating enzyme]-L-cysteine + N(6)-ubiquitinyl-[acceptor protein]-L-lysine.</text>
        <dbReference type="EC" id="2.3.2.27"/>
    </reaction>
</comment>
<evidence type="ECO:0000256" key="19">
    <source>
        <dbReference type="ARBA" id="ARBA00055150"/>
    </source>
</evidence>
<dbReference type="InterPro" id="IPR016024">
    <property type="entry name" value="ARM-type_fold"/>
</dbReference>
<dbReference type="PROSITE" id="PS50089">
    <property type="entry name" value="ZF_RING_2"/>
    <property type="match status" value="1"/>
</dbReference>
<comment type="similarity">
    <text evidence="5 21">Belongs to the LTN1 family.</text>
</comment>
<proteinExistence type="inferred from homology"/>
<evidence type="ECO:0000256" key="12">
    <source>
        <dbReference type="ARBA" id="ARBA00022741"/>
    </source>
</evidence>
<keyword evidence="10 21" id="KW-0479">Metal-binding</keyword>
<keyword evidence="12" id="KW-0547">Nucleotide-binding</keyword>
<evidence type="ECO:0000256" key="5">
    <source>
        <dbReference type="ARBA" id="ARBA00007997"/>
    </source>
</evidence>
<evidence type="ECO:0000256" key="21">
    <source>
        <dbReference type="RuleBase" id="RU367090"/>
    </source>
</evidence>
<gene>
    <name evidence="23" type="primary">LTN1</name>
    <name evidence="23" type="ORF">HK103_003505</name>
</gene>
<comment type="caution">
    <text evidence="23">The sequence shown here is derived from an EMBL/GenBank/DDBJ whole genome shotgun (WGS) entry which is preliminary data.</text>
</comment>
<evidence type="ECO:0000313" key="23">
    <source>
        <dbReference type="EMBL" id="KAJ3258545.1"/>
    </source>
</evidence>
<evidence type="ECO:0000256" key="20">
    <source>
        <dbReference type="PROSITE-ProRule" id="PRU00175"/>
    </source>
</evidence>
<comment type="subcellular location">
    <subcellularLocation>
        <location evidence="2">Cytoplasm</location>
        <location evidence="2">Cytosol</location>
    </subcellularLocation>
</comment>
<keyword evidence="7" id="KW-0963">Cytoplasm</keyword>
<comment type="catalytic activity">
    <reaction evidence="18">
        <text>thymidine + ATP = dTMP + ADP + H(+)</text>
        <dbReference type="Rhea" id="RHEA:19129"/>
        <dbReference type="ChEBI" id="CHEBI:15378"/>
        <dbReference type="ChEBI" id="CHEBI:17748"/>
        <dbReference type="ChEBI" id="CHEBI:30616"/>
        <dbReference type="ChEBI" id="CHEBI:63528"/>
        <dbReference type="ChEBI" id="CHEBI:456216"/>
        <dbReference type="EC" id="2.7.1.21"/>
    </reaction>
</comment>
<comment type="similarity">
    <text evidence="4">Belongs to the thymidine kinase family.</text>
</comment>
<dbReference type="Pfam" id="PF23009">
    <property type="entry name" value="UBC_like"/>
    <property type="match status" value="1"/>
</dbReference>
<dbReference type="GO" id="GO:0071897">
    <property type="term" value="P:DNA biosynthetic process"/>
    <property type="evidence" value="ECO:0007669"/>
    <property type="project" value="UniProtKB-KW"/>
</dbReference>
<organism evidence="23 24">
    <name type="scientific">Boothiomyces macroporosus</name>
    <dbReference type="NCBI Taxonomy" id="261099"/>
    <lineage>
        <taxon>Eukaryota</taxon>
        <taxon>Fungi</taxon>
        <taxon>Fungi incertae sedis</taxon>
        <taxon>Chytridiomycota</taxon>
        <taxon>Chytridiomycota incertae sedis</taxon>
        <taxon>Chytridiomycetes</taxon>
        <taxon>Rhizophydiales</taxon>
        <taxon>Terramycetaceae</taxon>
        <taxon>Boothiomyces</taxon>
    </lineage>
</organism>
<dbReference type="Gene3D" id="3.40.50.300">
    <property type="entry name" value="P-loop containing nucleotide triphosphate hydrolases"/>
    <property type="match status" value="1"/>
</dbReference>
<evidence type="ECO:0000256" key="11">
    <source>
        <dbReference type="ARBA" id="ARBA00022737"/>
    </source>
</evidence>
<dbReference type="GO" id="GO:0008270">
    <property type="term" value="F:zinc ion binding"/>
    <property type="evidence" value="ECO:0007669"/>
    <property type="project" value="UniProtKB-KW"/>
</dbReference>
<evidence type="ECO:0000256" key="15">
    <source>
        <dbReference type="ARBA" id="ARBA00022786"/>
    </source>
</evidence>
<dbReference type="CDD" id="cd16491">
    <property type="entry name" value="RING-CH-C4HC3_LTN1"/>
    <property type="match status" value="1"/>
</dbReference>
<evidence type="ECO:0000256" key="4">
    <source>
        <dbReference type="ARBA" id="ARBA00007587"/>
    </source>
</evidence>
<dbReference type="SUPFAM" id="SSF57850">
    <property type="entry name" value="RING/U-box"/>
    <property type="match status" value="1"/>
</dbReference>
<dbReference type="PANTHER" id="PTHR12389">
    <property type="entry name" value="ZINC FINGER PROTEIN 294"/>
    <property type="match status" value="1"/>
</dbReference>
<dbReference type="FunFam" id="3.30.40.10:FF:000038">
    <property type="entry name" value="E3 ubiquitin-protein ligase listerin"/>
    <property type="match status" value="1"/>
</dbReference>
<evidence type="ECO:0000259" key="22">
    <source>
        <dbReference type="PROSITE" id="PS50089"/>
    </source>
</evidence>
<dbReference type="InterPro" id="IPR039804">
    <property type="entry name" value="RING-CH-C4HC3_LTN1"/>
</dbReference>
<dbReference type="GO" id="GO:1990112">
    <property type="term" value="C:RQC complex"/>
    <property type="evidence" value="ECO:0007669"/>
    <property type="project" value="UniProtKB-UniRule"/>
</dbReference>
<protein>
    <recommendedName>
        <fullName evidence="6 21">E3 ubiquitin-protein ligase listerin</fullName>
        <ecNumber evidence="21">2.3.2.27</ecNumber>
    </recommendedName>
    <alternativeName>
        <fullName evidence="21">RING-type E3 ubiquitin transferase listerin</fullName>
    </alternativeName>
</protein>
<keyword evidence="11" id="KW-0677">Repeat</keyword>
<evidence type="ECO:0000256" key="1">
    <source>
        <dbReference type="ARBA" id="ARBA00000900"/>
    </source>
</evidence>
<keyword evidence="9 21" id="KW-0808">Transferase</keyword>
<evidence type="ECO:0000256" key="13">
    <source>
        <dbReference type="ARBA" id="ARBA00022771"/>
    </source>
</evidence>
<reference evidence="23" key="1">
    <citation type="submission" date="2020-05" db="EMBL/GenBank/DDBJ databases">
        <title>Phylogenomic resolution of chytrid fungi.</title>
        <authorList>
            <person name="Stajich J.E."/>
            <person name="Amses K."/>
            <person name="Simmons R."/>
            <person name="Seto K."/>
            <person name="Myers J."/>
            <person name="Bonds A."/>
            <person name="Quandt C.A."/>
            <person name="Barry K."/>
            <person name="Liu P."/>
            <person name="Grigoriev I."/>
            <person name="Longcore J.E."/>
            <person name="James T.Y."/>
        </authorList>
    </citation>
    <scope>NUCLEOTIDE SEQUENCE</scope>
    <source>
        <strain evidence="23">PLAUS21</strain>
    </source>
</reference>
<dbReference type="PANTHER" id="PTHR12389:SF0">
    <property type="entry name" value="E3 UBIQUITIN-PROTEIN LIGASE LISTERIN"/>
    <property type="match status" value="1"/>
</dbReference>
<dbReference type="GO" id="GO:0005524">
    <property type="term" value="F:ATP binding"/>
    <property type="evidence" value="ECO:0007669"/>
    <property type="project" value="UniProtKB-KW"/>
</dbReference>
<evidence type="ECO:0000256" key="16">
    <source>
        <dbReference type="ARBA" id="ARBA00022833"/>
    </source>
</evidence>
<dbReference type="SUPFAM" id="SSF52540">
    <property type="entry name" value="P-loop containing nucleoside triphosphate hydrolases"/>
    <property type="match status" value="1"/>
</dbReference>
<dbReference type="Pfam" id="PF22999">
    <property type="entry name" value="LTN1_E3_ligase_6th"/>
    <property type="match status" value="1"/>
</dbReference>
<dbReference type="GO" id="GO:0061630">
    <property type="term" value="F:ubiquitin protein ligase activity"/>
    <property type="evidence" value="ECO:0007669"/>
    <property type="project" value="UniProtKB-UniRule"/>
</dbReference>
<dbReference type="InterPro" id="IPR039795">
    <property type="entry name" value="LTN1/Rkr1"/>
</dbReference>
<comment type="subunit">
    <text evidence="21">Component of the ribosome quality control complex (RQC).</text>
</comment>
<dbReference type="InterPro" id="IPR054478">
    <property type="entry name" value="LTN1_UBC"/>
</dbReference>
<keyword evidence="13 20" id="KW-0863">Zinc-finger</keyword>
<dbReference type="SMART" id="SM00184">
    <property type="entry name" value="RING"/>
    <property type="match status" value="1"/>
</dbReference>
<dbReference type="Pfam" id="PF13639">
    <property type="entry name" value="zf-RING_2"/>
    <property type="match status" value="1"/>
</dbReference>
<dbReference type="InterPro" id="IPR054477">
    <property type="entry name" value="LTN1_E3_ligase_6th"/>
</dbReference>
<dbReference type="Gene3D" id="3.30.60.20">
    <property type="match status" value="1"/>
</dbReference>
<evidence type="ECO:0000256" key="9">
    <source>
        <dbReference type="ARBA" id="ARBA00022679"/>
    </source>
</evidence>
<dbReference type="GO" id="GO:1990116">
    <property type="term" value="P:ribosome-associated ubiquitin-dependent protein catabolic process"/>
    <property type="evidence" value="ECO:0007669"/>
    <property type="project" value="UniProtKB-UniRule"/>
</dbReference>
<keyword evidence="15 21" id="KW-0833">Ubl conjugation pathway</keyword>
<dbReference type="Proteomes" id="UP001210925">
    <property type="component" value="Unassembled WGS sequence"/>
</dbReference>
<evidence type="ECO:0000256" key="8">
    <source>
        <dbReference type="ARBA" id="ARBA00022634"/>
    </source>
</evidence>